<dbReference type="PIRSF" id="PIRSF039144">
    <property type="entry name" value="GlnB"/>
    <property type="match status" value="1"/>
</dbReference>
<name>A0A2Y9AA60_9RHOB</name>
<evidence type="ECO:0000256" key="5">
    <source>
        <dbReference type="ARBA" id="ARBA00023015"/>
    </source>
</evidence>
<evidence type="ECO:0000313" key="15">
    <source>
        <dbReference type="Proteomes" id="UP000251571"/>
    </source>
</evidence>
<evidence type="ECO:0000313" key="13">
    <source>
        <dbReference type="EMBL" id="SSA41441.1"/>
    </source>
</evidence>
<dbReference type="AlphaFoldDB" id="A0A2Y9AA60"/>
<organism evidence="13 15">
    <name type="scientific">Jannaschia seohaensis</name>
    <dbReference type="NCBI Taxonomy" id="475081"/>
    <lineage>
        <taxon>Bacteria</taxon>
        <taxon>Pseudomonadati</taxon>
        <taxon>Pseudomonadota</taxon>
        <taxon>Alphaproteobacteria</taxon>
        <taxon>Rhodobacterales</taxon>
        <taxon>Roseobacteraceae</taxon>
        <taxon>Jannaschia</taxon>
    </lineage>
</organism>
<dbReference type="GO" id="GO:0005524">
    <property type="term" value="F:ATP binding"/>
    <property type="evidence" value="ECO:0007669"/>
    <property type="project" value="TreeGrafter"/>
</dbReference>
<evidence type="ECO:0000256" key="1">
    <source>
        <dbReference type="ARBA" id="ARBA00011233"/>
    </source>
</evidence>
<evidence type="ECO:0000256" key="4">
    <source>
        <dbReference type="ARBA" id="ARBA00022741"/>
    </source>
</evidence>
<dbReference type="InterPro" id="IPR017918">
    <property type="entry name" value="N-reg_PII_CS"/>
</dbReference>
<accession>A0A2Y9AA60</accession>
<evidence type="ECO:0000313" key="12">
    <source>
        <dbReference type="EMBL" id="PWJ21031.1"/>
    </source>
</evidence>
<dbReference type="PROSITE" id="PS51343">
    <property type="entry name" value="PII_GLNB_DOM"/>
    <property type="match status" value="1"/>
</dbReference>
<evidence type="ECO:0000256" key="3">
    <source>
        <dbReference type="ARBA" id="ARBA00022553"/>
    </source>
</evidence>
<dbReference type="InterPro" id="IPR011322">
    <property type="entry name" value="N-reg_PII-like_a/b"/>
</dbReference>
<dbReference type="GO" id="GO:0005829">
    <property type="term" value="C:cytosol"/>
    <property type="evidence" value="ECO:0007669"/>
    <property type="project" value="TreeGrafter"/>
</dbReference>
<evidence type="ECO:0000256" key="7">
    <source>
        <dbReference type="ARBA" id="ARBA00023231"/>
    </source>
</evidence>
<evidence type="ECO:0000313" key="14">
    <source>
        <dbReference type="Proteomes" id="UP000245839"/>
    </source>
</evidence>
<gene>
    <name evidence="12" type="ORF">BCF38_102279</name>
    <name evidence="13" type="ORF">SAMN05421539_102279</name>
</gene>
<sequence>MKKVEAIIKPFKLDEVKEALQEIGIQGLSVTEVKGFGRQKGHTELYRGAEYVVDFLPKVKVEVVLPEDMVESAVDAIVQAAKTDKIGDGKIFVSPVEQAIRIRTGESGDDAI</sequence>
<evidence type="ECO:0000256" key="8">
    <source>
        <dbReference type="ARBA" id="ARBA00056310"/>
    </source>
</evidence>
<dbReference type="Proteomes" id="UP000245839">
    <property type="component" value="Unassembled WGS sequence"/>
</dbReference>
<comment type="subunit">
    <text evidence="1">Homotrimer.</text>
</comment>
<dbReference type="EMBL" id="UETC01000002">
    <property type="protein sequence ID" value="SSA41441.1"/>
    <property type="molecule type" value="Genomic_DNA"/>
</dbReference>
<dbReference type="SMART" id="SM00938">
    <property type="entry name" value="P-II"/>
    <property type="match status" value="1"/>
</dbReference>
<dbReference type="InterPro" id="IPR002332">
    <property type="entry name" value="N-reg_PII_urydylation_site"/>
</dbReference>
<dbReference type="GO" id="GO:0030234">
    <property type="term" value="F:enzyme regulator activity"/>
    <property type="evidence" value="ECO:0007669"/>
    <property type="project" value="InterPro"/>
</dbReference>
<dbReference type="InterPro" id="IPR002187">
    <property type="entry name" value="N-reg_PII"/>
</dbReference>
<evidence type="ECO:0000256" key="11">
    <source>
        <dbReference type="RuleBase" id="RU003936"/>
    </source>
</evidence>
<keyword evidence="14" id="KW-1185">Reference proteome</keyword>
<dbReference type="FunFam" id="3.30.70.120:FF:000001">
    <property type="entry name" value="Nitrogen regulatory protein P-II"/>
    <property type="match status" value="1"/>
</dbReference>
<dbReference type="SUPFAM" id="SSF54913">
    <property type="entry name" value="GlnB-like"/>
    <property type="match status" value="1"/>
</dbReference>
<reference evidence="13 15" key="1">
    <citation type="submission" date="2016-10" db="EMBL/GenBank/DDBJ databases">
        <authorList>
            <person name="Cai Z."/>
        </authorList>
    </citation>
    <scope>NUCLEOTIDE SEQUENCE [LARGE SCALE GENOMIC DNA]</scope>
    <source>
        <strain evidence="13 15">DSM 25227</strain>
    </source>
</reference>
<dbReference type="GO" id="GO:0006808">
    <property type="term" value="P:regulation of nitrogen utilization"/>
    <property type="evidence" value="ECO:0007669"/>
    <property type="project" value="InterPro"/>
</dbReference>
<protein>
    <recommendedName>
        <fullName evidence="2">Nitrogen regulatory protein P-II</fullName>
    </recommendedName>
</protein>
<evidence type="ECO:0000256" key="9">
    <source>
        <dbReference type="PIRSR" id="PIRSR039144-50"/>
    </source>
</evidence>
<feature type="modified residue" description="O-UMP-tyrosine" evidence="9">
    <location>
        <position position="51"/>
    </location>
</feature>
<dbReference type="PROSITE" id="PS00638">
    <property type="entry name" value="PII_GLNB_CTER"/>
    <property type="match status" value="1"/>
</dbReference>
<dbReference type="Pfam" id="PF00543">
    <property type="entry name" value="P-II"/>
    <property type="match status" value="1"/>
</dbReference>
<evidence type="ECO:0000256" key="6">
    <source>
        <dbReference type="ARBA" id="ARBA00023163"/>
    </source>
</evidence>
<keyword evidence="3 10" id="KW-0597">Phosphoprotein</keyword>
<reference evidence="12 14" key="2">
    <citation type="submission" date="2018-03" db="EMBL/GenBank/DDBJ databases">
        <title>Genomic Encyclopedia of Archaeal and Bacterial Type Strains, Phase II (KMG-II): from individual species to whole genera.</title>
        <authorList>
            <person name="Goeker M."/>
        </authorList>
    </citation>
    <scope>NUCLEOTIDE SEQUENCE [LARGE SCALE GENOMIC DNA]</scope>
    <source>
        <strain evidence="12 14">DSM 25227</strain>
    </source>
</reference>
<dbReference type="Gene3D" id="3.30.70.120">
    <property type="match status" value="1"/>
</dbReference>
<comment type="function">
    <text evidence="8">P-II indirectly controls the transcription of the glutamine synthetase gene (glnA). P-II prevents NR-II-catalyzed conversion of NR-I to NR-I-phosphate, the transcriptional activator of glnA. When P-II is uridylylated to P-II-UMP, these events are reversed. When the ratio of Gln to 2-ketoglutarate decreases, P-II is uridylylated to P-II-UMP, which causes the deadenylation of glutamine synthetase, so activating the enzyme.</text>
</comment>
<keyword evidence="7" id="KW-0535">Nitrogen fixation</keyword>
<keyword evidence="6" id="KW-0804">Transcription</keyword>
<evidence type="ECO:0000256" key="10">
    <source>
        <dbReference type="PIRSR" id="PIRSR602187-50"/>
    </source>
</evidence>
<comment type="similarity">
    <text evidence="11">Belongs to the P(II) protein family.</text>
</comment>
<dbReference type="Proteomes" id="UP000251571">
    <property type="component" value="Unassembled WGS sequence"/>
</dbReference>
<keyword evidence="4" id="KW-0547">Nucleotide-binding</keyword>
<dbReference type="PANTHER" id="PTHR30115">
    <property type="entry name" value="NITROGEN REGULATORY PROTEIN P-II"/>
    <property type="match status" value="1"/>
</dbReference>
<dbReference type="EMBL" id="QGDJ01000002">
    <property type="protein sequence ID" value="PWJ21031.1"/>
    <property type="molecule type" value="Genomic_DNA"/>
</dbReference>
<keyword evidence="5" id="KW-0805">Transcription regulation</keyword>
<dbReference type="PANTHER" id="PTHR30115:SF11">
    <property type="entry name" value="NITROGEN REGULATORY PROTEIN P-II HOMOLOG"/>
    <property type="match status" value="1"/>
</dbReference>
<dbReference type="InterPro" id="IPR015867">
    <property type="entry name" value="N-reg_PII/ATP_PRibTrfase_C"/>
</dbReference>
<evidence type="ECO:0000256" key="2">
    <source>
        <dbReference type="ARBA" id="ARBA00015681"/>
    </source>
</evidence>
<dbReference type="PRINTS" id="PR00340">
    <property type="entry name" value="PIIGLNB"/>
</dbReference>
<dbReference type="OrthoDB" id="9802729at2"/>
<proteinExistence type="inferred from homology"/>
<dbReference type="PROSITE" id="PS00496">
    <property type="entry name" value="PII_GLNB_UMP"/>
    <property type="match status" value="1"/>
</dbReference>
<dbReference type="RefSeq" id="WP_109563385.1">
    <property type="nucleotide sequence ID" value="NZ_QGDJ01000002.1"/>
</dbReference>